<dbReference type="InterPro" id="IPR016181">
    <property type="entry name" value="Acyl_CoA_acyltransferase"/>
</dbReference>
<dbReference type="EMBL" id="JACHTF010000003">
    <property type="protein sequence ID" value="MBB1059749.1"/>
    <property type="molecule type" value="Genomic_DNA"/>
</dbReference>
<dbReference type="RefSeq" id="WP_182685360.1">
    <property type="nucleotide sequence ID" value="NZ_JACHTF010000003.1"/>
</dbReference>
<gene>
    <name evidence="2" type="ORF">H4F98_04100</name>
</gene>
<dbReference type="Pfam" id="PF08445">
    <property type="entry name" value="FR47"/>
    <property type="match status" value="1"/>
</dbReference>
<reference evidence="2 3" key="1">
    <citation type="submission" date="2020-08" db="EMBL/GenBank/DDBJ databases">
        <authorList>
            <person name="Xu S."/>
            <person name="Li A."/>
        </authorList>
    </citation>
    <scope>NUCLEOTIDE SEQUENCE [LARGE SCALE GENOMIC DNA]</scope>
    <source>
        <strain evidence="2 3">119BY6-57</strain>
    </source>
</reference>
<evidence type="ECO:0000313" key="3">
    <source>
        <dbReference type="Proteomes" id="UP000523196"/>
    </source>
</evidence>
<comment type="caution">
    <text evidence="2">The sequence shown here is derived from an EMBL/GenBank/DDBJ whole genome shotgun (WGS) entry which is preliminary data.</text>
</comment>
<dbReference type="PROSITE" id="PS51186">
    <property type="entry name" value="GNAT"/>
    <property type="match status" value="1"/>
</dbReference>
<accession>A0A7W3TKR0</accession>
<name>A0A7W3TKR0_9GAMM</name>
<dbReference type="GO" id="GO:0016747">
    <property type="term" value="F:acyltransferase activity, transferring groups other than amino-acyl groups"/>
    <property type="evidence" value="ECO:0007669"/>
    <property type="project" value="InterPro"/>
</dbReference>
<dbReference type="Proteomes" id="UP000523196">
    <property type="component" value="Unassembled WGS sequence"/>
</dbReference>
<dbReference type="SUPFAM" id="SSF55729">
    <property type="entry name" value="Acyl-CoA N-acyltransferases (Nat)"/>
    <property type="match status" value="1"/>
</dbReference>
<keyword evidence="3" id="KW-1185">Reference proteome</keyword>
<dbReference type="Gene3D" id="3.40.630.30">
    <property type="match status" value="1"/>
</dbReference>
<proteinExistence type="predicted"/>
<dbReference type="AlphaFoldDB" id="A0A7W3TKR0"/>
<organism evidence="2 3">
    <name type="scientific">Marilutibacter spongiae</name>
    <dbReference type="NCBI Taxonomy" id="2025720"/>
    <lineage>
        <taxon>Bacteria</taxon>
        <taxon>Pseudomonadati</taxon>
        <taxon>Pseudomonadota</taxon>
        <taxon>Gammaproteobacteria</taxon>
        <taxon>Lysobacterales</taxon>
        <taxon>Lysobacteraceae</taxon>
        <taxon>Marilutibacter</taxon>
    </lineage>
</organism>
<evidence type="ECO:0000259" key="1">
    <source>
        <dbReference type="PROSITE" id="PS51186"/>
    </source>
</evidence>
<keyword evidence="2" id="KW-0808">Transferase</keyword>
<evidence type="ECO:0000313" key="2">
    <source>
        <dbReference type="EMBL" id="MBB1059749.1"/>
    </source>
</evidence>
<sequence length="226" mass="24173">MPHALDNPVWASLASLHAGLARRGAGLAAYPAAIAPFAAVESPDTDATGLEALVDPGQSVLFVGPAPTLPPQWTSTPPVAIAQMTLEHPLDMPPGPEVRALGTADGADVLELVARVYPHYFRPRTMDMGRYFGIRVDGVLAAIAGERMGFPGHRELSAICTDPGFLGRGLARRLMAHLANDILARGDRPFLHVSHANLRAKALYESLGFGHRCDVQLLQARRREPG</sequence>
<dbReference type="InterPro" id="IPR013653">
    <property type="entry name" value="GCN5-like_dom"/>
</dbReference>
<protein>
    <submittedName>
        <fullName evidence="2">GNAT family N-acetyltransferase</fullName>
    </submittedName>
</protein>
<dbReference type="InterPro" id="IPR000182">
    <property type="entry name" value="GNAT_dom"/>
</dbReference>
<dbReference type="CDD" id="cd04301">
    <property type="entry name" value="NAT_SF"/>
    <property type="match status" value="1"/>
</dbReference>
<feature type="domain" description="N-acetyltransferase" evidence="1">
    <location>
        <begin position="96"/>
        <end position="226"/>
    </location>
</feature>